<dbReference type="InterPro" id="IPR011059">
    <property type="entry name" value="Metal-dep_hydrolase_composite"/>
</dbReference>
<evidence type="ECO:0000256" key="3">
    <source>
        <dbReference type="ARBA" id="ARBA00022801"/>
    </source>
</evidence>
<dbReference type="PANTHER" id="PTHR11113:SF2">
    <property type="entry name" value="ADENINE DEAMINASE"/>
    <property type="match status" value="1"/>
</dbReference>
<evidence type="ECO:0000259" key="8">
    <source>
        <dbReference type="Pfam" id="PF13382"/>
    </source>
</evidence>
<keyword evidence="3 6" id="KW-0378">Hydrolase</keyword>
<dbReference type="EMBL" id="JAJADR010000005">
    <property type="protein sequence ID" value="MCB2409658.1"/>
    <property type="molecule type" value="Genomic_DNA"/>
</dbReference>
<dbReference type="InterPro" id="IPR026912">
    <property type="entry name" value="Adenine_deam_C"/>
</dbReference>
<name>A0ABS8ATX9_9BACT</name>
<dbReference type="HAMAP" id="MF_01518">
    <property type="entry name" value="Adenine_deamin"/>
    <property type="match status" value="1"/>
</dbReference>
<dbReference type="SUPFAM" id="SSF51338">
    <property type="entry name" value="Composite domain of metallo-dependent hydrolases"/>
    <property type="match status" value="1"/>
</dbReference>
<dbReference type="EC" id="3.5.4.2" evidence="2 6"/>
<evidence type="ECO:0000256" key="2">
    <source>
        <dbReference type="ARBA" id="ARBA00012782"/>
    </source>
</evidence>
<evidence type="ECO:0000256" key="1">
    <source>
        <dbReference type="ARBA" id="ARBA00006773"/>
    </source>
</evidence>
<gene>
    <name evidence="6 9" type="primary">ade</name>
    <name evidence="9" type="ORF">LGH74_16825</name>
</gene>
<dbReference type="RefSeq" id="WP_226177424.1">
    <property type="nucleotide sequence ID" value="NZ_JAJADR010000005.1"/>
</dbReference>
<feature type="domain" description="Amidohydrolase-related" evidence="7">
    <location>
        <begin position="48"/>
        <end position="328"/>
    </location>
</feature>
<evidence type="ECO:0000256" key="5">
    <source>
        <dbReference type="ARBA" id="ARBA00047720"/>
    </source>
</evidence>
<organism evidence="9 10">
    <name type="scientific">Hymenobacter lucidus</name>
    <dbReference type="NCBI Taxonomy" id="2880930"/>
    <lineage>
        <taxon>Bacteria</taxon>
        <taxon>Pseudomonadati</taxon>
        <taxon>Bacteroidota</taxon>
        <taxon>Cytophagia</taxon>
        <taxon>Cytophagales</taxon>
        <taxon>Hymenobacteraceae</taxon>
        <taxon>Hymenobacter</taxon>
    </lineage>
</organism>
<dbReference type="Proteomes" id="UP001165296">
    <property type="component" value="Unassembled WGS sequence"/>
</dbReference>
<dbReference type="Pfam" id="PF01979">
    <property type="entry name" value="Amidohydro_1"/>
    <property type="match status" value="1"/>
</dbReference>
<dbReference type="InterPro" id="IPR006679">
    <property type="entry name" value="Adenine_deam"/>
</dbReference>
<dbReference type="GO" id="GO:0000034">
    <property type="term" value="F:adenine deaminase activity"/>
    <property type="evidence" value="ECO:0007669"/>
    <property type="project" value="UniProtKB-EC"/>
</dbReference>
<dbReference type="InterPro" id="IPR032466">
    <property type="entry name" value="Metal_Hydrolase"/>
</dbReference>
<reference evidence="9" key="1">
    <citation type="submission" date="2021-10" db="EMBL/GenBank/DDBJ databases">
        <authorList>
            <person name="Dean J.D."/>
            <person name="Kim M.K."/>
            <person name="Newey C.N."/>
            <person name="Stoker T.S."/>
            <person name="Thompson D.W."/>
            <person name="Grose J.H."/>
        </authorList>
    </citation>
    <scope>NUCLEOTIDE SEQUENCE</scope>
    <source>
        <strain evidence="9">BT178</strain>
    </source>
</reference>
<dbReference type="Gene3D" id="3.20.20.140">
    <property type="entry name" value="Metal-dependent hydrolases"/>
    <property type="match status" value="1"/>
</dbReference>
<dbReference type="CDD" id="cd01295">
    <property type="entry name" value="AdeC"/>
    <property type="match status" value="1"/>
</dbReference>
<sequence length="556" mass="59295">MSADFSLRANVINLFSNTILPGTIHVSGGKIRAVEPEAATAPDPALPYALPGFVDAHVHVESSLLVPAEFARLAVAHGTVATVSDPHEIGNVLGVAGVEYMLESGRAVPFKFCFGAPSCVPATPFETAGAEITAADIEQLFQNPEIGYLAEMMNWPGVLHRDADVMQKIALAQRYGRPVDGHAPGLRGDDARRYAEAGISTDHECFTAEEALDKLAVGMKILVREGSAARNFDALIDLLPEHYENMMFCSDDKHPDTLVLGHINQLVQRAVARGQDVLKVLRVACLNPVLHYKLPVGLLREGDAADFIVVDNLQDFLVRQTYLNGVLVAENGETRIAAAPVAVVNNFHAQPVSAEDFLLTAPEQPTTNNQQSTIRVIECFDGQLITARHDLAARVENGLVVPDVAKDILKLTVVNRYQPAAPAVSFITGFGLQRGALASSVGHDSHNITAVGCDDESIARAVNLVIEAKGGLAAVGPDGEEILLPLPVAGLMSDQPGYHVAEAYAAVDALSKRLGSSLGAPFMTLSFMALLVIPSLKLSDKGLFDGEAFRFVDAVV</sequence>
<feature type="domain" description="Adenine deaminase C-terminal" evidence="8">
    <location>
        <begin position="383"/>
        <end position="549"/>
    </location>
</feature>
<comment type="cofactor">
    <cofactor evidence="6">
        <name>Mn(2+)</name>
        <dbReference type="ChEBI" id="CHEBI:29035"/>
    </cofactor>
</comment>
<evidence type="ECO:0000313" key="10">
    <source>
        <dbReference type="Proteomes" id="UP001165296"/>
    </source>
</evidence>
<evidence type="ECO:0000256" key="4">
    <source>
        <dbReference type="ARBA" id="ARBA00023211"/>
    </source>
</evidence>
<accession>A0ABS8ATX9</accession>
<comment type="caution">
    <text evidence="9">The sequence shown here is derived from an EMBL/GenBank/DDBJ whole genome shotgun (WGS) entry which is preliminary data.</text>
</comment>
<dbReference type="Gene3D" id="2.30.40.10">
    <property type="entry name" value="Urease, subunit C, domain 1"/>
    <property type="match status" value="1"/>
</dbReference>
<dbReference type="NCBIfam" id="TIGR01178">
    <property type="entry name" value="ade"/>
    <property type="match status" value="1"/>
</dbReference>
<comment type="catalytic activity">
    <reaction evidence="5 6">
        <text>adenine + H2O + H(+) = hypoxanthine + NH4(+)</text>
        <dbReference type="Rhea" id="RHEA:23688"/>
        <dbReference type="ChEBI" id="CHEBI:15377"/>
        <dbReference type="ChEBI" id="CHEBI:15378"/>
        <dbReference type="ChEBI" id="CHEBI:16708"/>
        <dbReference type="ChEBI" id="CHEBI:17368"/>
        <dbReference type="ChEBI" id="CHEBI:28938"/>
        <dbReference type="EC" id="3.5.4.2"/>
    </reaction>
</comment>
<keyword evidence="4 6" id="KW-0464">Manganese</keyword>
<evidence type="ECO:0000259" key="7">
    <source>
        <dbReference type="Pfam" id="PF01979"/>
    </source>
</evidence>
<dbReference type="Pfam" id="PF13382">
    <property type="entry name" value="Adenine_deam_C"/>
    <property type="match status" value="1"/>
</dbReference>
<evidence type="ECO:0000313" key="9">
    <source>
        <dbReference type="EMBL" id="MCB2409658.1"/>
    </source>
</evidence>
<dbReference type="InterPro" id="IPR006680">
    <property type="entry name" value="Amidohydro-rel"/>
</dbReference>
<comment type="similarity">
    <text evidence="1 6">Belongs to the metallo-dependent hydrolases superfamily. Adenine deaminase family.</text>
</comment>
<dbReference type="PANTHER" id="PTHR11113">
    <property type="entry name" value="N-ACETYLGLUCOSAMINE-6-PHOSPHATE DEACETYLASE"/>
    <property type="match status" value="1"/>
</dbReference>
<evidence type="ECO:0000256" key="6">
    <source>
        <dbReference type="HAMAP-Rule" id="MF_01518"/>
    </source>
</evidence>
<dbReference type="SUPFAM" id="SSF51556">
    <property type="entry name" value="Metallo-dependent hydrolases"/>
    <property type="match status" value="1"/>
</dbReference>
<proteinExistence type="inferred from homology"/>
<protein>
    <recommendedName>
        <fullName evidence="2 6">Adenine deaminase</fullName>
        <shortName evidence="6">Adenase</shortName>
        <shortName evidence="6">Adenine aminase</shortName>
        <ecNumber evidence="2 6">3.5.4.2</ecNumber>
    </recommendedName>
</protein>
<keyword evidence="10" id="KW-1185">Reference proteome</keyword>